<feature type="coiled-coil region" evidence="1">
    <location>
        <begin position="146"/>
        <end position="177"/>
    </location>
</feature>
<sequence>QRYQGLVKGKITEYNHWIASDKQSSVYIAFKKLAQQNMESIRAGSSKSIGPTSQIVSRLWNGILVQAARQLDPQGTRIHEYRTENPTSQAQLTDIDIAKRIFNTKKRGKKLDAVAFQIIQSQVNNIRQILIDNGRNDEQAVELAIIEHVEKQLAEEEQRIKQQREQMKDKMRQLIKKEFPQQEQRHEHQLEHINEIHNHQALEDFHNTPDLNLDQMFKTNEEEIDEIHQKYINKPFHQLQESNVIILCDAADEVKFNVIKNKDLQRHDESTSTLTFSVNNNIDPREKPTKPYYRNLANLNQIDTFLDQIYRQQQRSAFKIRADFGTIIETSDGCQYRKKGSINYKIIRKYRKLQALYA</sequence>
<evidence type="ECO:0000313" key="3">
    <source>
        <dbReference type="Proteomes" id="UP000324800"/>
    </source>
</evidence>
<dbReference type="Proteomes" id="UP000324800">
    <property type="component" value="Unassembled WGS sequence"/>
</dbReference>
<dbReference type="EMBL" id="SNRW01029304">
    <property type="protein sequence ID" value="KAA6358824.1"/>
    <property type="molecule type" value="Genomic_DNA"/>
</dbReference>
<comment type="caution">
    <text evidence="2">The sequence shown here is derived from an EMBL/GenBank/DDBJ whole genome shotgun (WGS) entry which is preliminary data.</text>
</comment>
<protein>
    <submittedName>
        <fullName evidence="2">Uncharacterized protein</fullName>
    </submittedName>
</protein>
<name>A0A5J4TKE1_9EUKA</name>
<feature type="non-terminal residue" evidence="2">
    <location>
        <position position="1"/>
    </location>
</feature>
<evidence type="ECO:0000256" key="1">
    <source>
        <dbReference type="SAM" id="Coils"/>
    </source>
</evidence>
<dbReference type="AlphaFoldDB" id="A0A5J4TKE1"/>
<gene>
    <name evidence="2" type="ORF">EZS28_045649</name>
</gene>
<evidence type="ECO:0000313" key="2">
    <source>
        <dbReference type="EMBL" id="KAA6358824.1"/>
    </source>
</evidence>
<reference evidence="2 3" key="1">
    <citation type="submission" date="2019-03" db="EMBL/GenBank/DDBJ databases">
        <title>Single cell metagenomics reveals metabolic interactions within the superorganism composed of flagellate Streblomastix strix and complex community of Bacteroidetes bacteria on its surface.</title>
        <authorList>
            <person name="Treitli S.C."/>
            <person name="Kolisko M."/>
            <person name="Husnik F."/>
            <person name="Keeling P."/>
            <person name="Hampl V."/>
        </authorList>
    </citation>
    <scope>NUCLEOTIDE SEQUENCE [LARGE SCALE GENOMIC DNA]</scope>
    <source>
        <strain evidence="2">ST1C</strain>
    </source>
</reference>
<keyword evidence="1" id="KW-0175">Coiled coil</keyword>
<proteinExistence type="predicted"/>
<accession>A0A5J4TKE1</accession>
<organism evidence="2 3">
    <name type="scientific">Streblomastix strix</name>
    <dbReference type="NCBI Taxonomy" id="222440"/>
    <lineage>
        <taxon>Eukaryota</taxon>
        <taxon>Metamonada</taxon>
        <taxon>Preaxostyla</taxon>
        <taxon>Oxymonadida</taxon>
        <taxon>Streblomastigidae</taxon>
        <taxon>Streblomastix</taxon>
    </lineage>
</organism>